<evidence type="ECO:0000313" key="2">
    <source>
        <dbReference type="EMBL" id="MFB9210891.1"/>
    </source>
</evidence>
<dbReference type="EMBL" id="JBHMEW010000011">
    <property type="protein sequence ID" value="MFB9210891.1"/>
    <property type="molecule type" value="Genomic_DNA"/>
</dbReference>
<reference evidence="2 3" key="1">
    <citation type="submission" date="2024-09" db="EMBL/GenBank/DDBJ databases">
        <authorList>
            <person name="Sun Q."/>
            <person name="Mori K."/>
        </authorList>
    </citation>
    <scope>NUCLEOTIDE SEQUENCE [LARGE SCALE GENOMIC DNA]</scope>
    <source>
        <strain evidence="2 3">CECT 7682</strain>
    </source>
</reference>
<gene>
    <name evidence="2" type="ORF">ACFFUR_03670</name>
</gene>
<sequence>MKKLFAFIFLALFCGQLMAQDKFYAILEFMEVENDKELDYLETEKFWEKIHKKRIEKGDIIGWDLWHLKPGGEDQQYQYMVVTMFDSPVKMLQAGENIREMASMAYPDFTDDMIRQKFNNSITSRELSERYFVEVLKETNGSFVADIGSVAAITFMHAHKGNFGDYEKAEKEVFYPVHQKMVDNGIKGYWGLGRIIIPYGSKAKASHLTVNMYKDYSQFVNSLDTGWEDVSDETKMKAEEGRKTRDLNWVYLGKLIRMVR</sequence>
<evidence type="ECO:0008006" key="4">
    <source>
        <dbReference type="Google" id="ProtNLM"/>
    </source>
</evidence>
<comment type="caution">
    <text evidence="2">The sequence shown here is derived from an EMBL/GenBank/DDBJ whole genome shotgun (WGS) entry which is preliminary data.</text>
</comment>
<name>A0ABV5J257_9BACT</name>
<feature type="chain" id="PRO_5046711949" description="NIPSNAP domain-containing protein" evidence="1">
    <location>
        <begin position="20"/>
        <end position="260"/>
    </location>
</feature>
<evidence type="ECO:0000256" key="1">
    <source>
        <dbReference type="SAM" id="SignalP"/>
    </source>
</evidence>
<proteinExistence type="predicted"/>
<feature type="signal peptide" evidence="1">
    <location>
        <begin position="1"/>
        <end position="19"/>
    </location>
</feature>
<organism evidence="2 3">
    <name type="scientific">Echinicola jeungdonensis</name>
    <dbReference type="NCBI Taxonomy" id="709343"/>
    <lineage>
        <taxon>Bacteria</taxon>
        <taxon>Pseudomonadati</taxon>
        <taxon>Bacteroidota</taxon>
        <taxon>Cytophagia</taxon>
        <taxon>Cytophagales</taxon>
        <taxon>Cyclobacteriaceae</taxon>
        <taxon>Echinicola</taxon>
    </lineage>
</organism>
<dbReference type="Proteomes" id="UP001589654">
    <property type="component" value="Unassembled WGS sequence"/>
</dbReference>
<keyword evidence="1" id="KW-0732">Signal</keyword>
<accession>A0ABV5J257</accession>
<protein>
    <recommendedName>
        <fullName evidence="4">NIPSNAP domain-containing protein</fullName>
    </recommendedName>
</protein>
<evidence type="ECO:0000313" key="3">
    <source>
        <dbReference type="Proteomes" id="UP001589654"/>
    </source>
</evidence>
<keyword evidence="3" id="KW-1185">Reference proteome</keyword>
<dbReference type="RefSeq" id="WP_290247437.1">
    <property type="nucleotide sequence ID" value="NZ_JAUFQT010000001.1"/>
</dbReference>